<gene>
    <name evidence="2" type="ORF">BJP34_01355</name>
</gene>
<dbReference type="OrthoDB" id="1814213at2"/>
<accession>A0A1D8TLG3</accession>
<evidence type="ECO:0000259" key="1">
    <source>
        <dbReference type="SMART" id="SM00382"/>
    </source>
</evidence>
<dbReference type="RefSeq" id="WP_070390776.1">
    <property type="nucleotide sequence ID" value="NZ_CP017599.1"/>
</dbReference>
<reference evidence="3" key="1">
    <citation type="submission" date="2016-10" db="EMBL/GenBank/DDBJ databases">
        <title>Comparative genomics uncovers the prolific and rare metabolic potential of the cyanobacterial genus Moorea.</title>
        <authorList>
            <person name="Leao T."/>
            <person name="Castelao G."/>
            <person name="Korobeynikov A."/>
            <person name="Monroe E.A."/>
            <person name="Podell S."/>
            <person name="Glukhov E."/>
            <person name="Allen E."/>
            <person name="Gerwick W.H."/>
            <person name="Gerwick L."/>
        </authorList>
    </citation>
    <scope>NUCLEOTIDE SEQUENCE [LARGE SCALE GENOMIC DNA]</scope>
    <source>
        <strain evidence="3">PAL-8-15-08-1</strain>
    </source>
</reference>
<dbReference type="Gene3D" id="3.40.50.300">
    <property type="entry name" value="P-loop containing nucleotide triphosphate hydrolases"/>
    <property type="match status" value="1"/>
</dbReference>
<dbReference type="SMART" id="SM00382">
    <property type="entry name" value="AAA"/>
    <property type="match status" value="1"/>
</dbReference>
<dbReference type="EMBL" id="CP017599">
    <property type="protein sequence ID" value="AOW98265.1"/>
    <property type="molecule type" value="Genomic_DNA"/>
</dbReference>
<dbReference type="KEGG" id="mpro:BJP34_01355"/>
<sequence>MTINSTIKRLNSVKYTLKGMFTGRDQAIELLVLATVCQEHLLLIGPPGTAKTAIINRYTDLIDAQSFSYLLTRFTEPSELFGPLDLAAFQKGTYNISTEGMLPQAQIVFLDEVFQGSSAILNSLLTILNERVFYNGSQRQSVPLICLIGASNSVPDDPSLHAFADRFVLRLEVNKVEDNQIDELLGQGWELEREKIEAAKREIKGQATSKLLASVKLEDILDLHGKLLEVNLAKIKPEYGRLIQELRAEGIDFSDRRVVKGLKLIAGAALLRGVRSADILDLWPLFHLWDRPEEADVLKTVLQPRLEEAGFKAIDRSRPVSEIIMDLETIEAQEPLLSSESAVGAHLMALNKLRQELIANHPQDLDARKRIEVVIQQGLKRLENAV</sequence>
<organism evidence="2 3">
    <name type="scientific">Moorena producens PAL-8-15-08-1</name>
    <dbReference type="NCBI Taxonomy" id="1458985"/>
    <lineage>
        <taxon>Bacteria</taxon>
        <taxon>Bacillati</taxon>
        <taxon>Cyanobacteriota</taxon>
        <taxon>Cyanophyceae</taxon>
        <taxon>Coleofasciculales</taxon>
        <taxon>Coleofasciculaceae</taxon>
        <taxon>Moorena</taxon>
    </lineage>
</organism>
<dbReference type="Pfam" id="PF20030">
    <property type="entry name" value="bpMoxR"/>
    <property type="match status" value="1"/>
</dbReference>
<evidence type="ECO:0000313" key="3">
    <source>
        <dbReference type="Proteomes" id="UP000177870"/>
    </source>
</evidence>
<dbReference type="STRING" id="1458985.BJP34_01355"/>
<dbReference type="PANTHER" id="PTHR32204">
    <property type="entry name" value="ATPASE RAVA"/>
    <property type="match status" value="1"/>
</dbReference>
<dbReference type="InterPro" id="IPR045427">
    <property type="entry name" value="MoxR"/>
</dbReference>
<feature type="domain" description="AAA+ ATPase" evidence="1">
    <location>
        <begin position="37"/>
        <end position="177"/>
    </location>
</feature>
<dbReference type="InterPro" id="IPR003593">
    <property type="entry name" value="AAA+_ATPase"/>
</dbReference>
<dbReference type="SUPFAM" id="SSF52540">
    <property type="entry name" value="P-loop containing nucleoside triphosphate hydrolases"/>
    <property type="match status" value="1"/>
</dbReference>
<dbReference type="InterPro" id="IPR041538">
    <property type="entry name" value="RavA-like_AAA_lid"/>
</dbReference>
<dbReference type="PANTHER" id="PTHR32204:SF0">
    <property type="entry name" value="ATPASE RAVA"/>
    <property type="match status" value="1"/>
</dbReference>
<dbReference type="InterPro" id="IPR027417">
    <property type="entry name" value="P-loop_NTPase"/>
</dbReference>
<dbReference type="Proteomes" id="UP000177870">
    <property type="component" value="Chromosome"/>
</dbReference>
<evidence type="ECO:0000313" key="2">
    <source>
        <dbReference type="EMBL" id="AOW98265.1"/>
    </source>
</evidence>
<proteinExistence type="predicted"/>
<dbReference type="InterPro" id="IPR050513">
    <property type="entry name" value="RavA_ATPases"/>
</dbReference>
<name>A0A1D8TLG3_9CYAN</name>
<dbReference type="Pfam" id="PF17868">
    <property type="entry name" value="AAA_lid_8"/>
    <property type="match status" value="1"/>
</dbReference>
<protein>
    <submittedName>
        <fullName evidence="2">AAA family ATPase</fullName>
    </submittedName>
</protein>
<dbReference type="CDD" id="cd00009">
    <property type="entry name" value="AAA"/>
    <property type="match status" value="1"/>
</dbReference>
<dbReference type="AlphaFoldDB" id="A0A1D8TLG3"/>